<keyword evidence="2 5" id="KW-0812">Transmembrane</keyword>
<evidence type="ECO:0000313" key="7">
    <source>
        <dbReference type="EMBL" id="PUZ39583.1"/>
    </source>
</evidence>
<proteinExistence type="inferred from homology"/>
<protein>
    <recommendedName>
        <fullName evidence="6">Photosystem II cytochrome b559 N-terminal domain-containing protein</fullName>
    </recommendedName>
</protein>
<dbReference type="GO" id="GO:0009767">
    <property type="term" value="P:photosynthetic electron transport chain"/>
    <property type="evidence" value="ECO:0007669"/>
    <property type="project" value="InterPro"/>
</dbReference>
<reference evidence="7 8" key="1">
    <citation type="submission" date="2018-04" db="EMBL/GenBank/DDBJ databases">
        <title>WGS assembly of Panicum hallii var. hallii HAL2.</title>
        <authorList>
            <person name="Lovell J."/>
            <person name="Jenkins J."/>
            <person name="Lowry D."/>
            <person name="Mamidi S."/>
            <person name="Sreedasyam A."/>
            <person name="Weng X."/>
            <person name="Barry K."/>
            <person name="Bonette J."/>
            <person name="Campitelli B."/>
            <person name="Daum C."/>
            <person name="Gordon S."/>
            <person name="Gould B."/>
            <person name="Lipzen A."/>
            <person name="MacQueen A."/>
            <person name="Palacio-Mejia J."/>
            <person name="Plott C."/>
            <person name="Shakirov E."/>
            <person name="Shu S."/>
            <person name="Yoshinaga Y."/>
            <person name="Zane M."/>
            <person name="Rokhsar D."/>
            <person name="Grimwood J."/>
            <person name="Schmutz J."/>
            <person name="Juenger T."/>
        </authorList>
    </citation>
    <scope>NUCLEOTIDE SEQUENCE [LARGE SCALE GENOMIC DNA]</scope>
    <source>
        <strain evidence="8">cv. HAL2</strain>
    </source>
</reference>
<dbReference type="GO" id="GO:0009539">
    <property type="term" value="C:photosystem II reaction center"/>
    <property type="evidence" value="ECO:0007669"/>
    <property type="project" value="InterPro"/>
</dbReference>
<evidence type="ECO:0000256" key="3">
    <source>
        <dbReference type="ARBA" id="ARBA00022989"/>
    </source>
</evidence>
<dbReference type="Proteomes" id="UP000244336">
    <property type="component" value="Chromosome 9"/>
</dbReference>
<dbReference type="Pfam" id="PF00283">
    <property type="entry name" value="Cytochrom_B559"/>
    <property type="match status" value="1"/>
</dbReference>
<keyword evidence="3 5" id="KW-1133">Transmembrane helix</keyword>
<dbReference type="NCBIfam" id="TIGR01333">
    <property type="entry name" value="cyt_b559_beta"/>
    <property type="match status" value="1"/>
</dbReference>
<evidence type="ECO:0000256" key="5">
    <source>
        <dbReference type="SAM" id="Phobius"/>
    </source>
</evidence>
<evidence type="ECO:0000313" key="8">
    <source>
        <dbReference type="Proteomes" id="UP000244336"/>
    </source>
</evidence>
<dbReference type="STRING" id="1504633.A0A2T7C8K0"/>
<feature type="transmembrane region" description="Helical" evidence="5">
    <location>
        <begin position="15"/>
        <end position="37"/>
    </location>
</feature>
<evidence type="ECO:0000256" key="2">
    <source>
        <dbReference type="ARBA" id="ARBA00022692"/>
    </source>
</evidence>
<dbReference type="HAMAP" id="MF_00643">
    <property type="entry name" value="PSII_PsbF"/>
    <property type="match status" value="1"/>
</dbReference>
<dbReference type="GO" id="GO:0020037">
    <property type="term" value="F:heme binding"/>
    <property type="evidence" value="ECO:0007669"/>
    <property type="project" value="InterPro"/>
</dbReference>
<dbReference type="AlphaFoldDB" id="A0A2T7C8K0"/>
<comment type="subcellular location">
    <subcellularLocation>
        <location evidence="1">Membrane</location>
    </subcellularLocation>
</comment>
<dbReference type="OrthoDB" id="77at2759"/>
<dbReference type="InterPro" id="IPR006241">
    <property type="entry name" value="PSII_cyt_b559_bsu"/>
</dbReference>
<organism evidence="7 8">
    <name type="scientific">Panicum hallii var. hallii</name>
    <dbReference type="NCBI Taxonomy" id="1504633"/>
    <lineage>
        <taxon>Eukaryota</taxon>
        <taxon>Viridiplantae</taxon>
        <taxon>Streptophyta</taxon>
        <taxon>Embryophyta</taxon>
        <taxon>Tracheophyta</taxon>
        <taxon>Spermatophyta</taxon>
        <taxon>Magnoliopsida</taxon>
        <taxon>Liliopsida</taxon>
        <taxon>Poales</taxon>
        <taxon>Poaceae</taxon>
        <taxon>PACMAD clade</taxon>
        <taxon>Panicoideae</taxon>
        <taxon>Panicodae</taxon>
        <taxon>Paniceae</taxon>
        <taxon>Panicinae</taxon>
        <taxon>Panicum</taxon>
        <taxon>Panicum sect. Panicum</taxon>
    </lineage>
</organism>
<name>A0A2T7C8K0_9POAL</name>
<evidence type="ECO:0000256" key="1">
    <source>
        <dbReference type="ARBA" id="ARBA00004370"/>
    </source>
</evidence>
<keyword evidence="4 5" id="KW-0472">Membrane</keyword>
<evidence type="ECO:0000256" key="4">
    <source>
        <dbReference type="ARBA" id="ARBA00023136"/>
    </source>
</evidence>
<sequence>MTIDQTYPIFTVRWLAVHGLVVPTVFFLGSISAMQFIQR</sequence>
<dbReference type="PIRSF" id="PIRSF000037">
    <property type="entry name" value="PsbF"/>
    <property type="match status" value="1"/>
</dbReference>
<dbReference type="SUPFAM" id="SSF161045">
    <property type="entry name" value="Cytochrome b559 subunits"/>
    <property type="match status" value="1"/>
</dbReference>
<evidence type="ECO:0000259" key="6">
    <source>
        <dbReference type="Pfam" id="PF00283"/>
    </source>
</evidence>
<keyword evidence="8" id="KW-1185">Reference proteome</keyword>
<feature type="domain" description="Photosystem II cytochrome b559 N-terminal" evidence="6">
    <location>
        <begin position="1"/>
        <end position="29"/>
    </location>
</feature>
<accession>A0A2T7C8K0</accession>
<gene>
    <name evidence="7" type="ORF">GQ55_9G333500</name>
</gene>
<dbReference type="Gramene" id="PUZ39583">
    <property type="protein sequence ID" value="PUZ39583"/>
    <property type="gene ID" value="GQ55_9G333500"/>
</dbReference>
<dbReference type="EMBL" id="CM009757">
    <property type="protein sequence ID" value="PUZ39583.1"/>
    <property type="molecule type" value="Genomic_DNA"/>
</dbReference>
<dbReference type="InterPro" id="IPR013081">
    <property type="entry name" value="PSII_cyt_b559_N"/>
</dbReference>